<accession>A0A1M6KXU5</accession>
<dbReference type="AlphaFoldDB" id="A0A1M6KXU5"/>
<gene>
    <name evidence="1" type="ORF">SAMN04488508_1133</name>
</gene>
<reference evidence="2" key="1">
    <citation type="submission" date="2016-11" db="EMBL/GenBank/DDBJ databases">
        <authorList>
            <person name="Varghese N."/>
            <person name="Submissions S."/>
        </authorList>
    </citation>
    <scope>NUCLEOTIDE SEQUENCE [LARGE SCALE GENOMIC DNA]</scope>
    <source>
        <strain evidence="2">DSM 22623</strain>
    </source>
</reference>
<dbReference type="EMBL" id="FQYP01000013">
    <property type="protein sequence ID" value="SHJ63765.1"/>
    <property type="molecule type" value="Genomic_DNA"/>
</dbReference>
<organism evidence="1 2">
    <name type="scientific">Aquimarina spongiae</name>
    <dbReference type="NCBI Taxonomy" id="570521"/>
    <lineage>
        <taxon>Bacteria</taxon>
        <taxon>Pseudomonadati</taxon>
        <taxon>Bacteroidota</taxon>
        <taxon>Flavobacteriia</taxon>
        <taxon>Flavobacteriales</taxon>
        <taxon>Flavobacteriaceae</taxon>
        <taxon>Aquimarina</taxon>
    </lineage>
</organism>
<evidence type="ECO:0000313" key="1">
    <source>
        <dbReference type="EMBL" id="SHJ63765.1"/>
    </source>
</evidence>
<name>A0A1M6KXU5_9FLAO</name>
<keyword evidence="2" id="KW-1185">Reference proteome</keyword>
<protein>
    <recommendedName>
        <fullName evidence="3">DUF4249 domain-containing protein</fullName>
    </recommendedName>
</protein>
<sequence>MKTVVKLFIVTIAILFTSCEDVIDVEVQQGPERLVIEASIDWEKGTPGNEQTIRLRKSTPFFDTNTNTAVTGATVDITNTNTQEQFVFTDQNDGTYTTDSFVPVLGQSYSLRIAHDGEIYTATETMTSVADITNVFQDREDGFDEELLEVHLVFTDPVDEENNYLFKFQRRGDLLPELEVAEDEFVNGNEIDWWYELEDDDEDGENQGPFAPGDTVDIEFFGISRQYYDYIKILISQIGGVGLFESTPVAVRGNCINETNPDNYPFGYFRLTEVVRTSYTFTEE</sequence>
<dbReference type="STRING" id="570521.SAMN04488508_1133"/>
<evidence type="ECO:0008006" key="3">
    <source>
        <dbReference type="Google" id="ProtNLM"/>
    </source>
</evidence>
<proteinExistence type="predicted"/>
<evidence type="ECO:0000313" key="2">
    <source>
        <dbReference type="Proteomes" id="UP000184432"/>
    </source>
</evidence>
<dbReference type="RefSeq" id="WP_073321424.1">
    <property type="nucleotide sequence ID" value="NZ_FQYP01000013.1"/>
</dbReference>
<dbReference type="Pfam" id="PF14054">
    <property type="entry name" value="DUF4249"/>
    <property type="match status" value="1"/>
</dbReference>
<dbReference type="InterPro" id="IPR025345">
    <property type="entry name" value="DUF4249"/>
</dbReference>
<dbReference type="PROSITE" id="PS51257">
    <property type="entry name" value="PROKAR_LIPOPROTEIN"/>
    <property type="match status" value="1"/>
</dbReference>
<dbReference type="Proteomes" id="UP000184432">
    <property type="component" value="Unassembled WGS sequence"/>
</dbReference>
<dbReference type="OrthoDB" id="1430047at2"/>